<dbReference type="Proteomes" id="UP001472677">
    <property type="component" value="Unassembled WGS sequence"/>
</dbReference>
<keyword evidence="2" id="KW-0597">Phosphoprotein</keyword>
<evidence type="ECO:0000313" key="7">
    <source>
        <dbReference type="Proteomes" id="UP001472677"/>
    </source>
</evidence>
<dbReference type="PANTHER" id="PTHR33402">
    <property type="entry name" value="VQ MOTIF-CONTAINING PROTEIN 11-LIKE"/>
    <property type="match status" value="1"/>
</dbReference>
<evidence type="ECO:0000256" key="3">
    <source>
        <dbReference type="ARBA" id="ARBA00023242"/>
    </source>
</evidence>
<comment type="subcellular location">
    <subcellularLocation>
        <location evidence="1">Nucleus</location>
    </subcellularLocation>
</comment>
<dbReference type="PANTHER" id="PTHR33402:SF19">
    <property type="entry name" value="VQ MOTIF-CONTAINING PROTEIN 11"/>
    <property type="match status" value="1"/>
</dbReference>
<keyword evidence="7" id="KW-1185">Reference proteome</keyword>
<dbReference type="InterPro" id="IPR039611">
    <property type="entry name" value="VQ_4/11/13/19/31/33"/>
</dbReference>
<proteinExistence type="predicted"/>
<dbReference type="EMBL" id="JBBPBM010000067">
    <property type="protein sequence ID" value="KAK8514277.1"/>
    <property type="molecule type" value="Genomic_DNA"/>
</dbReference>
<organism evidence="6 7">
    <name type="scientific">Hibiscus sabdariffa</name>
    <name type="common">roselle</name>
    <dbReference type="NCBI Taxonomy" id="183260"/>
    <lineage>
        <taxon>Eukaryota</taxon>
        <taxon>Viridiplantae</taxon>
        <taxon>Streptophyta</taxon>
        <taxon>Embryophyta</taxon>
        <taxon>Tracheophyta</taxon>
        <taxon>Spermatophyta</taxon>
        <taxon>Magnoliopsida</taxon>
        <taxon>eudicotyledons</taxon>
        <taxon>Gunneridae</taxon>
        <taxon>Pentapetalae</taxon>
        <taxon>rosids</taxon>
        <taxon>malvids</taxon>
        <taxon>Malvales</taxon>
        <taxon>Malvaceae</taxon>
        <taxon>Malvoideae</taxon>
        <taxon>Hibiscus</taxon>
    </lineage>
</organism>
<name>A0ABR2C4C5_9ROSI</name>
<protein>
    <recommendedName>
        <fullName evidence="5">VQ domain-containing protein</fullName>
    </recommendedName>
</protein>
<dbReference type="Pfam" id="PF05678">
    <property type="entry name" value="VQ"/>
    <property type="match status" value="1"/>
</dbReference>
<evidence type="ECO:0000313" key="6">
    <source>
        <dbReference type="EMBL" id="KAK8514277.1"/>
    </source>
</evidence>
<feature type="domain" description="VQ" evidence="5">
    <location>
        <begin position="7"/>
        <end position="29"/>
    </location>
</feature>
<dbReference type="InterPro" id="IPR008889">
    <property type="entry name" value="VQ"/>
</dbReference>
<gene>
    <name evidence="6" type="ORF">V6N12_008988</name>
</gene>
<accession>A0ABR2C4C5</accession>
<feature type="region of interest" description="Disordered" evidence="4">
    <location>
        <begin position="78"/>
        <end position="117"/>
    </location>
</feature>
<reference evidence="6 7" key="1">
    <citation type="journal article" date="2024" name="G3 (Bethesda)">
        <title>Genome assembly of Hibiscus sabdariffa L. provides insights into metabolisms of medicinal natural products.</title>
        <authorList>
            <person name="Kim T."/>
        </authorList>
    </citation>
    <scope>NUCLEOTIDE SEQUENCE [LARGE SCALE GENOMIC DNA]</scope>
    <source>
        <strain evidence="6">TK-2024</strain>
        <tissue evidence="6">Old leaves</tissue>
    </source>
</reference>
<evidence type="ECO:0000256" key="4">
    <source>
        <dbReference type="SAM" id="MobiDB-lite"/>
    </source>
</evidence>
<comment type="caution">
    <text evidence="6">The sequence shown here is derived from an EMBL/GenBank/DDBJ whole genome shotgun (WGS) entry which is preliminary data.</text>
</comment>
<keyword evidence="3" id="KW-0539">Nucleus</keyword>
<sequence>MAYSTKATTTFVEADPSTFRSIVQQLTGSKLHERRRQAVKKLEISKDSQCGGKRERGTLVSPVSTLDFLPLLSLASRAKRTRTTAEEEEKDHRRGADSEPELLALFPLHSPRENSHS</sequence>
<evidence type="ECO:0000256" key="1">
    <source>
        <dbReference type="ARBA" id="ARBA00004123"/>
    </source>
</evidence>
<evidence type="ECO:0000259" key="5">
    <source>
        <dbReference type="Pfam" id="PF05678"/>
    </source>
</evidence>
<evidence type="ECO:0000256" key="2">
    <source>
        <dbReference type="ARBA" id="ARBA00022553"/>
    </source>
</evidence>